<evidence type="ECO:0000313" key="2">
    <source>
        <dbReference type="EMBL" id="MBJ6752622.1"/>
    </source>
</evidence>
<evidence type="ECO:0000259" key="1">
    <source>
        <dbReference type="Pfam" id="PF13098"/>
    </source>
</evidence>
<accession>A0ABS0YJU5</accession>
<dbReference type="PANTHER" id="PTHR35272:SF3">
    <property type="entry name" value="THIOL:DISULFIDE INTERCHANGE PROTEIN DSBC"/>
    <property type="match status" value="1"/>
</dbReference>
<proteinExistence type="predicted"/>
<evidence type="ECO:0000313" key="3">
    <source>
        <dbReference type="Proteomes" id="UP000614714"/>
    </source>
</evidence>
<dbReference type="InterPro" id="IPR012336">
    <property type="entry name" value="Thioredoxin-like_fold"/>
</dbReference>
<reference evidence="2 3" key="1">
    <citation type="submission" date="2020-12" db="EMBL/GenBank/DDBJ databases">
        <title>Geomonas sp. Red421, isolated from paddy soil.</title>
        <authorList>
            <person name="Xu Z."/>
            <person name="Zhang Z."/>
            <person name="Masuda Y."/>
            <person name="Itoh H."/>
            <person name="Senoo K."/>
        </authorList>
    </citation>
    <scope>NUCLEOTIDE SEQUENCE [LARGE SCALE GENOMIC DNA]</scope>
    <source>
        <strain evidence="2 3">Red421</strain>
    </source>
</reference>
<dbReference type="RefSeq" id="WP_199391027.1">
    <property type="nucleotide sequence ID" value="NZ_JAEMHL010000019.1"/>
</dbReference>
<gene>
    <name evidence="2" type="ORF">JFN91_20595</name>
</gene>
<dbReference type="Pfam" id="PF13098">
    <property type="entry name" value="Thioredoxin_2"/>
    <property type="match status" value="1"/>
</dbReference>
<protein>
    <submittedName>
        <fullName evidence="2">Thioredoxin fold domain-containing protein</fullName>
    </submittedName>
</protein>
<dbReference type="PANTHER" id="PTHR35272">
    <property type="entry name" value="THIOL:DISULFIDE INTERCHANGE PROTEIN DSBC-RELATED"/>
    <property type="match status" value="1"/>
</dbReference>
<feature type="domain" description="Thioredoxin-like fold" evidence="1">
    <location>
        <begin position="43"/>
        <end position="150"/>
    </location>
</feature>
<keyword evidence="3" id="KW-1185">Reference proteome</keyword>
<organism evidence="2 3">
    <name type="scientific">Geomonas anaerohicana</name>
    <dbReference type="NCBI Taxonomy" id="2798583"/>
    <lineage>
        <taxon>Bacteria</taxon>
        <taxon>Pseudomonadati</taxon>
        <taxon>Thermodesulfobacteriota</taxon>
        <taxon>Desulfuromonadia</taxon>
        <taxon>Geobacterales</taxon>
        <taxon>Geobacteraceae</taxon>
        <taxon>Geomonas</taxon>
    </lineage>
</organism>
<dbReference type="Gene3D" id="3.40.30.10">
    <property type="entry name" value="Glutaredoxin"/>
    <property type="match status" value="1"/>
</dbReference>
<dbReference type="SUPFAM" id="SSF52833">
    <property type="entry name" value="Thioredoxin-like"/>
    <property type="match status" value="1"/>
</dbReference>
<comment type="caution">
    <text evidence="2">The sequence shown here is derived from an EMBL/GenBank/DDBJ whole genome shotgun (WGS) entry which is preliminary data.</text>
</comment>
<dbReference type="InterPro" id="IPR036249">
    <property type="entry name" value="Thioredoxin-like_sf"/>
</dbReference>
<dbReference type="EMBL" id="JAEMHL010000019">
    <property type="protein sequence ID" value="MBJ6752622.1"/>
    <property type="molecule type" value="Genomic_DNA"/>
</dbReference>
<name>A0ABS0YJU5_9BACT</name>
<sequence length="167" mass="18647">MHKTSGGSWKRLALWLAAPLLVLVLATLVSAKELDLTKAVKVGNGRIMVIEFTDPDCPFCRKAEAYFQKRSDVTRYIFFIPLKSHPAAKGKVQYILSAKDKEKAYLELATGSLEKFKQSEITPEGIALQKEHEQIAKEQGLNATPIFIIYGSVVRGFDLNKLVPLLK</sequence>
<dbReference type="Proteomes" id="UP000614714">
    <property type="component" value="Unassembled WGS sequence"/>
</dbReference>
<dbReference type="InterPro" id="IPR051470">
    <property type="entry name" value="Thiol:disulfide_interchange"/>
</dbReference>